<feature type="domain" description="Glycosyltransferase 2-like" evidence="1">
    <location>
        <begin position="11"/>
        <end position="136"/>
    </location>
</feature>
<organism evidence="2 3">
    <name type="scientific">Sphingopyxis fribergensis</name>
    <dbReference type="NCBI Taxonomy" id="1515612"/>
    <lineage>
        <taxon>Bacteria</taxon>
        <taxon>Pseudomonadati</taxon>
        <taxon>Pseudomonadota</taxon>
        <taxon>Alphaproteobacteria</taxon>
        <taxon>Sphingomonadales</taxon>
        <taxon>Sphingomonadaceae</taxon>
        <taxon>Sphingopyxis</taxon>
    </lineage>
</organism>
<dbReference type="Proteomes" id="UP000030907">
    <property type="component" value="Chromosome"/>
</dbReference>
<dbReference type="AlphaFoldDB" id="A0A0A7PIY5"/>
<dbReference type="STRING" id="1515612.SKP52_16000"/>
<dbReference type="InterPro" id="IPR050834">
    <property type="entry name" value="Glycosyltransf_2"/>
</dbReference>
<dbReference type="InterPro" id="IPR029044">
    <property type="entry name" value="Nucleotide-diphossugar_trans"/>
</dbReference>
<dbReference type="SUPFAM" id="SSF53448">
    <property type="entry name" value="Nucleotide-diphospho-sugar transferases"/>
    <property type="match status" value="1"/>
</dbReference>
<dbReference type="Gene3D" id="3.90.550.10">
    <property type="entry name" value="Spore Coat Polysaccharide Biosynthesis Protein SpsA, Chain A"/>
    <property type="match status" value="1"/>
</dbReference>
<dbReference type="RefSeq" id="WP_039576298.1">
    <property type="nucleotide sequence ID" value="NZ_CP009122.1"/>
</dbReference>
<reference evidence="2 3" key="1">
    <citation type="journal article" date="2015" name="Int. J. Syst. Evol. Microbiol.">
        <title>Description of Sphingopyxis fribergensis sp. nov. - a soil bacterium with the ability to degrade styrene and phenylacetic acid.</title>
        <authorList>
            <person name="Oelschlagel M."/>
            <person name="Ruckert C."/>
            <person name="Kalinowski J."/>
            <person name="Schmidt G."/>
            <person name="Schlomann M."/>
            <person name="Tischler D."/>
        </authorList>
    </citation>
    <scope>NUCLEOTIDE SEQUENCE [LARGE SCALE GENOMIC DNA]</scope>
    <source>
        <strain evidence="2 3">Kp5.2</strain>
    </source>
</reference>
<gene>
    <name evidence="2" type="ORF">SKP52_16000</name>
</gene>
<dbReference type="Pfam" id="PF00535">
    <property type="entry name" value="Glycos_transf_2"/>
    <property type="match status" value="1"/>
</dbReference>
<accession>A0A0A7PIY5</accession>
<evidence type="ECO:0000313" key="3">
    <source>
        <dbReference type="Proteomes" id="UP000030907"/>
    </source>
</evidence>
<name>A0A0A7PIY5_9SPHN</name>
<keyword evidence="3" id="KW-1185">Reference proteome</keyword>
<evidence type="ECO:0000259" key="1">
    <source>
        <dbReference type="Pfam" id="PF00535"/>
    </source>
</evidence>
<sequence>MTNPLEAPRFSVVMPLYNKAAHVRAAIESVFSQTCPAHEILVVDNRSTDGGREIVAALGDARIKLLDLSTPGPGGYAGRNIGIRAARGDWIAFLDADDLWHPEHLGVLAEGIKADPDVHAAATRFDHKFDDRSQLQKIAPQLEQAQSLDLADFLSAWLAVRECPMWTGAIAIRRDTLFEAGLFPEGRAVRGGDKDLWLRVLAKGALRYDPRVTAIFHRDSDNKVSKSTTTLDVPCLVETAREMIADATARESALLRRLVNQEIAHYARYAMKYPGRTAIRVGDLYLPEGAGTAALLLAAKLIPASLRQSSYALRNRIRARA</sequence>
<dbReference type="GO" id="GO:0016740">
    <property type="term" value="F:transferase activity"/>
    <property type="evidence" value="ECO:0007669"/>
    <property type="project" value="UniProtKB-KW"/>
</dbReference>
<evidence type="ECO:0000313" key="2">
    <source>
        <dbReference type="EMBL" id="AJA10076.1"/>
    </source>
</evidence>
<dbReference type="PANTHER" id="PTHR43685:SF2">
    <property type="entry name" value="GLYCOSYLTRANSFERASE 2-LIKE DOMAIN-CONTAINING PROTEIN"/>
    <property type="match status" value="1"/>
</dbReference>
<dbReference type="OrthoDB" id="6383742at2"/>
<dbReference type="EMBL" id="CP009122">
    <property type="protein sequence ID" value="AJA10076.1"/>
    <property type="molecule type" value="Genomic_DNA"/>
</dbReference>
<dbReference type="KEGG" id="sphk:SKP52_16000"/>
<dbReference type="HOGENOM" id="CLU_025996_0_0_5"/>
<protein>
    <submittedName>
        <fullName evidence="2">Glycosyl transferase family protein</fullName>
    </submittedName>
</protein>
<dbReference type="PANTHER" id="PTHR43685">
    <property type="entry name" value="GLYCOSYLTRANSFERASE"/>
    <property type="match status" value="1"/>
</dbReference>
<proteinExistence type="predicted"/>
<dbReference type="InterPro" id="IPR001173">
    <property type="entry name" value="Glyco_trans_2-like"/>
</dbReference>
<keyword evidence="2" id="KW-0808">Transferase</keyword>
<dbReference type="CDD" id="cd00761">
    <property type="entry name" value="Glyco_tranf_GTA_type"/>
    <property type="match status" value="1"/>
</dbReference>